<dbReference type="Proteomes" id="UP000480185">
    <property type="component" value="Unassembled WGS sequence"/>
</dbReference>
<evidence type="ECO:0000259" key="1">
    <source>
        <dbReference type="Pfam" id="PF03413"/>
    </source>
</evidence>
<keyword evidence="3" id="KW-1185">Reference proteome</keyword>
<evidence type="ECO:0000313" key="3">
    <source>
        <dbReference type="Proteomes" id="UP000480185"/>
    </source>
</evidence>
<proteinExistence type="predicted"/>
<sequence length="129" mass="14566">MLNAKIPIFSYTKYNRYRTGSGNMRMRNLLIGLGLGTVVGLAVGRNLPQEKIAPEKVLNMVKRKFKQSGDITGSWIYMRPEPLMRESLHDQVYHGGISRDIDGENVQYEFYADARTGTIIDVAKVNVNS</sequence>
<dbReference type="Pfam" id="PF03413">
    <property type="entry name" value="PepSY"/>
    <property type="match status" value="1"/>
</dbReference>
<comment type="caution">
    <text evidence="2">The sequence shown here is derived from an EMBL/GenBank/DDBJ whole genome shotgun (WGS) entry which is preliminary data.</text>
</comment>
<dbReference type="EMBL" id="WJNH01000011">
    <property type="protein sequence ID" value="MRG87744.1"/>
    <property type="molecule type" value="Genomic_DNA"/>
</dbReference>
<organism evidence="2 3">
    <name type="scientific">Salinibacillus xinjiangensis</name>
    <dbReference type="NCBI Taxonomy" id="1229268"/>
    <lineage>
        <taxon>Bacteria</taxon>
        <taxon>Bacillati</taxon>
        <taxon>Bacillota</taxon>
        <taxon>Bacilli</taxon>
        <taxon>Bacillales</taxon>
        <taxon>Bacillaceae</taxon>
        <taxon>Salinibacillus</taxon>
    </lineage>
</organism>
<dbReference type="AlphaFoldDB" id="A0A6G1X9T9"/>
<name>A0A6G1X9T9_9BACI</name>
<evidence type="ECO:0000313" key="2">
    <source>
        <dbReference type="EMBL" id="MRG87744.1"/>
    </source>
</evidence>
<feature type="domain" description="PepSY" evidence="1">
    <location>
        <begin position="51"/>
        <end position="122"/>
    </location>
</feature>
<dbReference type="InterPro" id="IPR025711">
    <property type="entry name" value="PepSY"/>
</dbReference>
<accession>A0A6G1X9T9</accession>
<protein>
    <submittedName>
        <fullName evidence="2">Peptidase M4</fullName>
    </submittedName>
</protein>
<gene>
    <name evidence="2" type="ORF">GH754_15775</name>
</gene>
<dbReference type="OrthoDB" id="2989832at2"/>
<reference evidence="2 3" key="1">
    <citation type="submission" date="2019-11" db="EMBL/GenBank/DDBJ databases">
        <authorList>
            <person name="Li J."/>
        </authorList>
    </citation>
    <scope>NUCLEOTIDE SEQUENCE [LARGE SCALE GENOMIC DNA]</scope>
    <source>
        <strain evidence="2 3">J4</strain>
    </source>
</reference>